<sequence length="230" mass="26144">MVNDAGDSIFKYRYLVAFFEFLLLFAINLFRIATSMSIVAMVNNTAITSYEAMTNNTIPCPLNYSDETDLIIPENDGEFDWSPAVQGYILGSGTLGYAITQMPGGILSETYGAKVVILSGLFISTASHLISPLAARSSSYMLIALQLLRGLVQGCIAPAQSVLSSNWFPKKRKRIPKFFNFDRLFIWSFNKWIVIRSHVFLIVVWWMAFCVLHLWNSRTNFMAMFLYIYF</sequence>
<evidence type="ECO:0000256" key="1">
    <source>
        <dbReference type="ARBA" id="ARBA00004141"/>
    </source>
</evidence>
<evidence type="ECO:0000259" key="6">
    <source>
        <dbReference type="PROSITE" id="PS50850"/>
    </source>
</evidence>
<dbReference type="PANTHER" id="PTHR11662:SF399">
    <property type="entry name" value="FI19708P1-RELATED"/>
    <property type="match status" value="1"/>
</dbReference>
<dbReference type="EMBL" id="CAXIEN010000320">
    <property type="protein sequence ID" value="CAL1293119.1"/>
    <property type="molecule type" value="Genomic_DNA"/>
</dbReference>
<dbReference type="Proteomes" id="UP001497382">
    <property type="component" value="Unassembled WGS sequence"/>
</dbReference>
<feature type="transmembrane region" description="Helical" evidence="5">
    <location>
        <begin position="12"/>
        <end position="30"/>
    </location>
</feature>
<name>A0AAV2BCF0_9ARAC</name>
<dbReference type="InterPro" id="IPR050382">
    <property type="entry name" value="MFS_Na/Anion_cotransporter"/>
</dbReference>
<evidence type="ECO:0000313" key="7">
    <source>
        <dbReference type="EMBL" id="CAL1293119.1"/>
    </source>
</evidence>
<gene>
    <name evidence="7" type="ORF">LARSCL_LOCUS18023</name>
</gene>
<evidence type="ECO:0000256" key="4">
    <source>
        <dbReference type="ARBA" id="ARBA00023136"/>
    </source>
</evidence>
<keyword evidence="4 5" id="KW-0472">Membrane</keyword>
<dbReference type="PANTHER" id="PTHR11662">
    <property type="entry name" value="SOLUTE CARRIER FAMILY 17"/>
    <property type="match status" value="1"/>
</dbReference>
<dbReference type="InterPro" id="IPR011701">
    <property type="entry name" value="MFS"/>
</dbReference>
<dbReference type="GO" id="GO:0006820">
    <property type="term" value="P:monoatomic anion transport"/>
    <property type="evidence" value="ECO:0007669"/>
    <property type="project" value="TreeGrafter"/>
</dbReference>
<keyword evidence="3 5" id="KW-1133">Transmembrane helix</keyword>
<dbReference type="InterPro" id="IPR036259">
    <property type="entry name" value="MFS_trans_sf"/>
</dbReference>
<keyword evidence="8" id="KW-1185">Reference proteome</keyword>
<dbReference type="AlphaFoldDB" id="A0AAV2BCF0"/>
<comment type="caution">
    <text evidence="7">The sequence shown here is derived from an EMBL/GenBank/DDBJ whole genome shotgun (WGS) entry which is preliminary data.</text>
</comment>
<reference evidence="7 8" key="1">
    <citation type="submission" date="2024-04" db="EMBL/GenBank/DDBJ databases">
        <authorList>
            <person name="Rising A."/>
            <person name="Reimegard J."/>
            <person name="Sonavane S."/>
            <person name="Akerstrom W."/>
            <person name="Nylinder S."/>
            <person name="Hedman E."/>
            <person name="Kallberg Y."/>
        </authorList>
    </citation>
    <scope>NUCLEOTIDE SEQUENCE [LARGE SCALE GENOMIC DNA]</scope>
</reference>
<dbReference type="Pfam" id="PF07690">
    <property type="entry name" value="MFS_1"/>
    <property type="match status" value="1"/>
</dbReference>
<evidence type="ECO:0000256" key="3">
    <source>
        <dbReference type="ARBA" id="ARBA00022989"/>
    </source>
</evidence>
<dbReference type="SUPFAM" id="SSF103473">
    <property type="entry name" value="MFS general substrate transporter"/>
    <property type="match status" value="1"/>
</dbReference>
<dbReference type="Gene3D" id="1.20.1250.20">
    <property type="entry name" value="MFS general substrate transporter like domains"/>
    <property type="match status" value="1"/>
</dbReference>
<evidence type="ECO:0000256" key="2">
    <source>
        <dbReference type="ARBA" id="ARBA00022692"/>
    </source>
</evidence>
<feature type="transmembrane region" description="Helical" evidence="5">
    <location>
        <begin position="193"/>
        <end position="215"/>
    </location>
</feature>
<evidence type="ECO:0000313" key="8">
    <source>
        <dbReference type="Proteomes" id="UP001497382"/>
    </source>
</evidence>
<dbReference type="InterPro" id="IPR020846">
    <property type="entry name" value="MFS_dom"/>
</dbReference>
<comment type="subcellular location">
    <subcellularLocation>
        <location evidence="1">Membrane</location>
        <topology evidence="1">Multi-pass membrane protein</topology>
    </subcellularLocation>
</comment>
<dbReference type="GO" id="GO:0022857">
    <property type="term" value="F:transmembrane transporter activity"/>
    <property type="evidence" value="ECO:0007669"/>
    <property type="project" value="InterPro"/>
</dbReference>
<dbReference type="GO" id="GO:0016020">
    <property type="term" value="C:membrane"/>
    <property type="evidence" value="ECO:0007669"/>
    <property type="project" value="UniProtKB-SubCell"/>
</dbReference>
<evidence type="ECO:0000256" key="5">
    <source>
        <dbReference type="SAM" id="Phobius"/>
    </source>
</evidence>
<dbReference type="PROSITE" id="PS50850">
    <property type="entry name" value="MFS"/>
    <property type="match status" value="1"/>
</dbReference>
<accession>A0AAV2BCF0</accession>
<proteinExistence type="predicted"/>
<feature type="domain" description="Major facilitator superfamily (MFS) profile" evidence="6">
    <location>
        <begin position="21"/>
        <end position="230"/>
    </location>
</feature>
<organism evidence="7 8">
    <name type="scientific">Larinioides sclopetarius</name>
    <dbReference type="NCBI Taxonomy" id="280406"/>
    <lineage>
        <taxon>Eukaryota</taxon>
        <taxon>Metazoa</taxon>
        <taxon>Ecdysozoa</taxon>
        <taxon>Arthropoda</taxon>
        <taxon>Chelicerata</taxon>
        <taxon>Arachnida</taxon>
        <taxon>Araneae</taxon>
        <taxon>Araneomorphae</taxon>
        <taxon>Entelegynae</taxon>
        <taxon>Araneoidea</taxon>
        <taxon>Araneidae</taxon>
        <taxon>Larinioides</taxon>
    </lineage>
</organism>
<keyword evidence="2 5" id="KW-0812">Transmembrane</keyword>
<protein>
    <recommendedName>
        <fullName evidence="6">Major facilitator superfamily (MFS) profile domain-containing protein</fullName>
    </recommendedName>
</protein>